<name>A0A7I4XTQ4_HAECO</name>
<protein>
    <submittedName>
        <fullName evidence="2">Uncharacterized protein</fullName>
    </submittedName>
</protein>
<organism evidence="1 2">
    <name type="scientific">Haemonchus contortus</name>
    <name type="common">Barber pole worm</name>
    <dbReference type="NCBI Taxonomy" id="6289"/>
    <lineage>
        <taxon>Eukaryota</taxon>
        <taxon>Metazoa</taxon>
        <taxon>Ecdysozoa</taxon>
        <taxon>Nematoda</taxon>
        <taxon>Chromadorea</taxon>
        <taxon>Rhabditida</taxon>
        <taxon>Rhabditina</taxon>
        <taxon>Rhabditomorpha</taxon>
        <taxon>Strongyloidea</taxon>
        <taxon>Trichostrongylidae</taxon>
        <taxon>Haemonchus</taxon>
    </lineage>
</organism>
<evidence type="ECO:0000313" key="2">
    <source>
        <dbReference type="WBParaSite" id="HCON_00010270-00001"/>
    </source>
</evidence>
<dbReference type="WBParaSite" id="HCON_00010270-00001">
    <property type="protein sequence ID" value="HCON_00010270-00001"/>
    <property type="gene ID" value="HCON_00010270"/>
</dbReference>
<dbReference type="AlphaFoldDB" id="A0A7I4XTQ4"/>
<reference evidence="2" key="1">
    <citation type="submission" date="2020-12" db="UniProtKB">
        <authorList>
            <consortium name="WormBaseParasite"/>
        </authorList>
    </citation>
    <scope>IDENTIFICATION</scope>
    <source>
        <strain evidence="2">MHco3</strain>
    </source>
</reference>
<evidence type="ECO:0000313" key="1">
    <source>
        <dbReference type="Proteomes" id="UP000025227"/>
    </source>
</evidence>
<keyword evidence="1" id="KW-1185">Reference proteome</keyword>
<proteinExistence type="predicted"/>
<dbReference type="Proteomes" id="UP000025227">
    <property type="component" value="Unplaced"/>
</dbReference>
<accession>A0A7I4XTQ4</accession>
<sequence>MCFAKKEYYKMTYRRLGKQTEVDYVSLDCLFLPPSYKGLDRPKLQIYFRLFLVLWTALDRPGQFCIAERNVLVLLSTRSRLIYIKNTYNRLNSLDMRLRKGPMKTD</sequence>